<feature type="compositionally biased region" description="Polar residues" evidence="2">
    <location>
        <begin position="835"/>
        <end position="844"/>
    </location>
</feature>
<dbReference type="Gene3D" id="3.30.160.60">
    <property type="entry name" value="Classic Zinc Finger"/>
    <property type="match status" value="2"/>
</dbReference>
<dbReference type="InterPro" id="IPR013087">
    <property type="entry name" value="Znf_C2H2_type"/>
</dbReference>
<keyword evidence="1" id="KW-0862">Zinc</keyword>
<dbReference type="SMART" id="SM00355">
    <property type="entry name" value="ZnF_C2H2"/>
    <property type="match status" value="7"/>
</dbReference>
<dbReference type="SUPFAM" id="SSF57667">
    <property type="entry name" value="beta-beta-alpha zinc fingers"/>
    <property type="match status" value="1"/>
</dbReference>
<sequence length="1748" mass="194128">MATSDTIAEKAANDVSSEQPVSDQKTSSDTSTSESVVTDQCGSAGTENEEAKSDAESKENVTEPKEDPKKDENQKQSTEPSPIEKKDMEASSEEKLEQKIKESDPCSAIIKTTEENSNDQNVEQSLPSVDNTEIDNKQEVSSSNSQDVTSSSTQEVTSLDTQEVTSLDTPEVTSPILHEAKTPQVTTPSEQEVLSNKETPCEILPQKEPADEKPDVTSVNEATEKTALQQKDESNATEGETTDKINGGPKDADIQEKESESETICTDDKNKQEKDTEEETTNDKTSAVLTEQQTEQSLPTNQTVNEGKSTCETQASKESDIAQDGGKVQKQSRGQRSSASRMTDSKDQGQIIPDIQEEPLALVTKPRTNDQTKPSLPDEQPTSTEKPAVVLDETSDRQVVEKSTGEAEPNVSDTSGLDESNSTDCSNLSTPDRNSRGSGLYRSYKCKGCKYNTPIKTNLRRHASINIEYKPFLCNLCGHKFTDKSTLNFHNKKRHSGFENYEFSPEKEKDNALDKYLEMCIRLEGKVKSEGGVLRNPSKYKDCNLVTFDMFKHFKSTNPKTSTGKKDMDHSGDGEGELNSSESGLEKKIHAEKKSKIMKTKEHVYVTYPDEPTVQSTGDVTEISPVVGPRRRGPGRKKKIELGSYPVVSTAENASQITGNVNVSPQMISQRNQTPLIAVPHAEAVMSAQAATQAGRINLIQTFGGIAIPVPMQMPLPIPIQVPAQIPTQIPAQMAVQPQTVVRPQVASQASQTKLPDTTRQPTENEDKKKKGRTKTIREILNLDNGVRRQKLSHGQMVEAKASTAGSLRYSLGYKAGRGRGRKRGSSRRFEIETDQSSTDNSVPESEVSGSDGDPTWRDPTEKRRGRGIGRGHGIGPLKRKYMRMKLTGSSQEHFVMKSKRGSGVSVNIQNKEKLVETKRKKTDSDLKEEVNAGAEISLSSEKKRVGRKRKIDCVTDPATRGLEKQRKMASETGILTEETINNSLLALKRRQDSITATGTRVKRKYVKRTKSLTMPPKRNRSRTESNNASSLLSTSSTSSTMEEQRDLNETGISVPASPEKRKRGRPALSKKPNIDLEKRHMVRGPYKKKLKLALQVSESEQKTVIHSGCDKCPSEEGSVDVKRKRMSTSPGRANCHCATSEGDGENPRTSVKKPTLLKSTRMTNYVKKYSQKYSKLAKAKSQAKVMVKAKDPQKIKCPLCDYQSKSINGVRLHAFWVHKMCKYTCTECTYFTLNRYEGLAHYKEEHPGKTVSLVRSFCLLKDLEVDTTPGLQGKVMTLSIDGQTSPSKQQTPSKIDVYEYNLSSESSPSKSTGAPDITNTEDRARVLKGRCPKCPFESTVRGVGQHLMLAHDTMNWVCKECKYKSHSKSLTIQHIRRNHKDKQPIVYRKAILVKPDPELNLEISSPKGSSTPKSSKGSIEPDSTVSDLSPTMPKLKKFPKTWKMKLNSMKDRENLKQLIAKRKGKTGKVKTSEIVPAAEKSSTSYTLHPRKMEALEVGFSCVYCFYAAPLRHQLHLHCYDKHTNHPACLMEFTKDTTVMDFLGDKSLMKLTDKGKPLKSELGNGKKEMFSDKERVQRIIKWNNDPASEDKEDVSLRGEETKKGDNCLDTKNQHEELPIKDKSLKESGVAKDVNIGVLSVQPHKVTLSHFSTQSDNEEDRVTKTVCPADKPVASSKLRICKPFSNPLTPLVASLGASQVKLHDTFQSSLDDLDTILSNFGVRTLNMDMLTRKQFTDYIHRFGNSLQQM</sequence>
<keyword evidence="5" id="KW-1185">Reference proteome</keyword>
<feature type="compositionally biased region" description="Low complexity" evidence="2">
    <location>
        <begin position="1405"/>
        <end position="1419"/>
    </location>
</feature>
<comment type="caution">
    <text evidence="4">The sequence shown here is derived from an EMBL/GenBank/DDBJ whole genome shotgun (WGS) entry which is preliminary data.</text>
</comment>
<dbReference type="EMBL" id="NEDP02004652">
    <property type="protein sequence ID" value="OWF44898.1"/>
    <property type="molecule type" value="Genomic_DNA"/>
</dbReference>
<feature type="region of interest" description="Disordered" evidence="2">
    <location>
        <begin position="557"/>
        <end position="587"/>
    </location>
</feature>
<feature type="compositionally biased region" description="Basic and acidic residues" evidence="2">
    <location>
        <begin position="1593"/>
        <end position="1609"/>
    </location>
</feature>
<feature type="compositionally biased region" description="Basic and acidic residues" evidence="2">
    <location>
        <begin position="250"/>
        <end position="274"/>
    </location>
</feature>
<reference evidence="4 5" key="1">
    <citation type="journal article" date="2017" name="Nat. Ecol. Evol.">
        <title>Scallop genome provides insights into evolution of bilaterian karyotype and development.</title>
        <authorList>
            <person name="Wang S."/>
            <person name="Zhang J."/>
            <person name="Jiao W."/>
            <person name="Li J."/>
            <person name="Xun X."/>
            <person name="Sun Y."/>
            <person name="Guo X."/>
            <person name="Huan P."/>
            <person name="Dong B."/>
            <person name="Zhang L."/>
            <person name="Hu X."/>
            <person name="Sun X."/>
            <person name="Wang J."/>
            <person name="Zhao C."/>
            <person name="Wang Y."/>
            <person name="Wang D."/>
            <person name="Huang X."/>
            <person name="Wang R."/>
            <person name="Lv J."/>
            <person name="Li Y."/>
            <person name="Zhang Z."/>
            <person name="Liu B."/>
            <person name="Lu W."/>
            <person name="Hui Y."/>
            <person name="Liang J."/>
            <person name="Zhou Z."/>
            <person name="Hou R."/>
            <person name="Li X."/>
            <person name="Liu Y."/>
            <person name="Li H."/>
            <person name="Ning X."/>
            <person name="Lin Y."/>
            <person name="Zhao L."/>
            <person name="Xing Q."/>
            <person name="Dou J."/>
            <person name="Li Y."/>
            <person name="Mao J."/>
            <person name="Guo H."/>
            <person name="Dou H."/>
            <person name="Li T."/>
            <person name="Mu C."/>
            <person name="Jiang W."/>
            <person name="Fu Q."/>
            <person name="Fu X."/>
            <person name="Miao Y."/>
            <person name="Liu J."/>
            <person name="Yu Q."/>
            <person name="Li R."/>
            <person name="Liao H."/>
            <person name="Li X."/>
            <person name="Kong Y."/>
            <person name="Jiang Z."/>
            <person name="Chourrout D."/>
            <person name="Li R."/>
            <person name="Bao Z."/>
        </authorList>
    </citation>
    <scope>NUCLEOTIDE SEQUENCE [LARGE SCALE GENOMIC DNA]</scope>
    <source>
        <strain evidence="4 5">PY_sf001</strain>
    </source>
</reference>
<evidence type="ECO:0000256" key="1">
    <source>
        <dbReference type="PROSITE-ProRule" id="PRU00042"/>
    </source>
</evidence>
<feature type="region of interest" description="Disordered" evidence="2">
    <location>
        <begin position="996"/>
        <end position="1074"/>
    </location>
</feature>
<feature type="compositionally biased region" description="Basic and acidic residues" evidence="2">
    <location>
        <begin position="49"/>
        <end position="74"/>
    </location>
</feature>
<feature type="compositionally biased region" description="Polar residues" evidence="2">
    <location>
        <begin position="155"/>
        <end position="172"/>
    </location>
</feature>
<dbReference type="PROSITE" id="PS00028">
    <property type="entry name" value="ZINC_FINGER_C2H2_1"/>
    <property type="match status" value="1"/>
</dbReference>
<feature type="compositionally biased region" description="Low complexity" evidence="2">
    <location>
        <begin position="1030"/>
        <end position="1041"/>
    </location>
</feature>
<keyword evidence="1" id="KW-0479">Metal-binding</keyword>
<feature type="compositionally biased region" description="Polar residues" evidence="2">
    <location>
        <begin position="329"/>
        <end position="342"/>
    </location>
</feature>
<gene>
    <name evidence="4" type="ORF">KP79_PYT16716</name>
</gene>
<accession>A0A210Q827</accession>
<dbReference type="Proteomes" id="UP000242188">
    <property type="component" value="Unassembled WGS sequence"/>
</dbReference>
<evidence type="ECO:0000256" key="2">
    <source>
        <dbReference type="SAM" id="MobiDB-lite"/>
    </source>
</evidence>
<dbReference type="GO" id="GO:0008270">
    <property type="term" value="F:zinc ion binding"/>
    <property type="evidence" value="ECO:0007669"/>
    <property type="project" value="UniProtKB-KW"/>
</dbReference>
<organism evidence="4 5">
    <name type="scientific">Mizuhopecten yessoensis</name>
    <name type="common">Japanese scallop</name>
    <name type="synonym">Patinopecten yessoensis</name>
    <dbReference type="NCBI Taxonomy" id="6573"/>
    <lineage>
        <taxon>Eukaryota</taxon>
        <taxon>Metazoa</taxon>
        <taxon>Spiralia</taxon>
        <taxon>Lophotrochozoa</taxon>
        <taxon>Mollusca</taxon>
        <taxon>Bivalvia</taxon>
        <taxon>Autobranchia</taxon>
        <taxon>Pteriomorphia</taxon>
        <taxon>Pectinida</taxon>
        <taxon>Pectinoidea</taxon>
        <taxon>Pectinidae</taxon>
        <taxon>Mizuhopecten</taxon>
    </lineage>
</organism>
<feature type="domain" description="C2H2-type" evidence="3">
    <location>
        <begin position="1357"/>
        <end position="1385"/>
    </location>
</feature>
<feature type="compositionally biased region" description="Basic and acidic residues" evidence="2">
    <location>
        <begin position="82"/>
        <end position="104"/>
    </location>
</feature>
<feature type="region of interest" description="Disordered" evidence="2">
    <location>
        <begin position="741"/>
        <end position="803"/>
    </location>
</feature>
<dbReference type="InterPro" id="IPR036236">
    <property type="entry name" value="Znf_C2H2_sf"/>
</dbReference>
<name>A0A210Q827_MIZYE</name>
<feature type="compositionally biased region" description="Polar residues" evidence="2">
    <location>
        <begin position="183"/>
        <end position="198"/>
    </location>
</feature>
<keyword evidence="1" id="KW-0863">Zinc-finger</keyword>
<feature type="compositionally biased region" description="Polar residues" evidence="2">
    <location>
        <begin position="287"/>
        <end position="314"/>
    </location>
</feature>
<feature type="compositionally biased region" description="Basic residues" evidence="2">
    <location>
        <begin position="817"/>
        <end position="827"/>
    </location>
</feature>
<feature type="compositionally biased region" description="Polar residues" evidence="2">
    <location>
        <begin position="741"/>
        <end position="762"/>
    </location>
</feature>
<feature type="region of interest" description="Disordered" evidence="2">
    <location>
        <begin position="1399"/>
        <end position="1436"/>
    </location>
</feature>
<evidence type="ECO:0000313" key="5">
    <source>
        <dbReference type="Proteomes" id="UP000242188"/>
    </source>
</evidence>
<feature type="region of interest" description="Disordered" evidence="2">
    <location>
        <begin position="1"/>
        <end position="437"/>
    </location>
</feature>
<feature type="region of interest" description="Disordered" evidence="2">
    <location>
        <begin position="815"/>
        <end position="879"/>
    </location>
</feature>
<feature type="compositionally biased region" description="Low complexity" evidence="2">
    <location>
        <begin position="140"/>
        <end position="154"/>
    </location>
</feature>
<evidence type="ECO:0000313" key="4">
    <source>
        <dbReference type="EMBL" id="OWF44898.1"/>
    </source>
</evidence>
<feature type="compositionally biased region" description="Low complexity" evidence="2">
    <location>
        <begin position="21"/>
        <end position="39"/>
    </location>
</feature>
<feature type="region of interest" description="Disordered" evidence="2">
    <location>
        <begin position="1113"/>
        <end position="1152"/>
    </location>
</feature>
<dbReference type="PROSITE" id="PS50157">
    <property type="entry name" value="ZINC_FINGER_C2H2_2"/>
    <property type="match status" value="3"/>
</dbReference>
<feature type="region of interest" description="Disordered" evidence="2">
    <location>
        <begin position="1587"/>
        <end position="1609"/>
    </location>
</feature>
<feature type="domain" description="C2H2-type" evidence="3">
    <location>
        <begin position="444"/>
        <end position="471"/>
    </location>
</feature>
<feature type="compositionally biased region" description="Polar residues" evidence="2">
    <location>
        <begin position="411"/>
        <end position="432"/>
    </location>
</feature>
<protein>
    <submittedName>
        <fullName evidence="4">Zinc finger protein 335</fullName>
    </submittedName>
</protein>
<feature type="compositionally biased region" description="Polar residues" evidence="2">
    <location>
        <begin position="369"/>
        <end position="385"/>
    </location>
</feature>
<evidence type="ECO:0000259" key="3">
    <source>
        <dbReference type="PROSITE" id="PS50157"/>
    </source>
</evidence>
<feature type="compositionally biased region" description="Polar residues" evidence="2">
    <location>
        <begin position="118"/>
        <end position="131"/>
    </location>
</feature>
<feature type="compositionally biased region" description="Basic and acidic residues" evidence="2">
    <location>
        <begin position="394"/>
        <end position="405"/>
    </location>
</feature>
<feature type="compositionally biased region" description="Polar residues" evidence="2">
    <location>
        <begin position="217"/>
        <end position="229"/>
    </location>
</feature>
<feature type="compositionally biased region" description="Basic and acidic residues" evidence="2">
    <location>
        <begin position="564"/>
        <end position="573"/>
    </location>
</feature>
<feature type="compositionally biased region" description="Basic residues" evidence="2">
    <location>
        <begin position="1001"/>
        <end position="1011"/>
    </location>
</feature>
<proteinExistence type="predicted"/>
<feature type="domain" description="C2H2-type" evidence="3">
    <location>
        <begin position="472"/>
        <end position="500"/>
    </location>
</feature>
<dbReference type="OrthoDB" id="6081360at2759"/>